<proteinExistence type="predicted"/>
<dbReference type="InterPro" id="IPR029033">
    <property type="entry name" value="His_PPase_superfam"/>
</dbReference>
<dbReference type="STRING" id="156889.Mmc1_2682"/>
<dbReference type="InterPro" id="IPR013078">
    <property type="entry name" value="His_Pase_superF_clade-1"/>
</dbReference>
<dbReference type="KEGG" id="mgm:Mmc1_2682"/>
<sequence>MLTLLDAADLCNSSLLMRHGPRLIIEDATKAETVMLTPEGEQAARQMGAELFAKHPPAHLYHSTIARCGQTAHCLLQGMGPVAGQVVNHGPHPMLAACYLPDSRYTYQYCQNQGMDTLQFIQQWFAGSLLAELAMPALQAARNQLEFMQEQHQQLGGFQLHVSHDWNMMLFIVFYLGLTPSWAAWPGFLEGVLLTWESPGVRLQFRHHTARLAL</sequence>
<organism evidence="1 2">
    <name type="scientific">Magnetococcus marinus (strain ATCC BAA-1437 / JCM 17883 / MC-1)</name>
    <dbReference type="NCBI Taxonomy" id="156889"/>
    <lineage>
        <taxon>Bacteria</taxon>
        <taxon>Pseudomonadati</taxon>
        <taxon>Pseudomonadota</taxon>
        <taxon>Magnetococcia</taxon>
        <taxon>Magnetococcales</taxon>
        <taxon>Magnetococcaceae</taxon>
        <taxon>Magnetococcus</taxon>
    </lineage>
</organism>
<dbReference type="Proteomes" id="UP000002586">
    <property type="component" value="Chromosome"/>
</dbReference>
<dbReference type="SUPFAM" id="SSF53254">
    <property type="entry name" value="Phosphoglycerate mutase-like"/>
    <property type="match status" value="1"/>
</dbReference>
<name>A0LB35_MAGMM</name>
<dbReference type="EMBL" id="CP000471">
    <property type="protein sequence ID" value="ABK45178.1"/>
    <property type="molecule type" value="Genomic_DNA"/>
</dbReference>
<keyword evidence="2" id="KW-1185">Reference proteome</keyword>
<evidence type="ECO:0000313" key="1">
    <source>
        <dbReference type="EMBL" id="ABK45178.1"/>
    </source>
</evidence>
<evidence type="ECO:0000313" key="2">
    <source>
        <dbReference type="Proteomes" id="UP000002586"/>
    </source>
</evidence>
<dbReference type="OrthoDB" id="191478at2"/>
<dbReference type="RefSeq" id="WP_011714277.1">
    <property type="nucleotide sequence ID" value="NC_008576.1"/>
</dbReference>
<dbReference type="HOGENOM" id="CLU_1193902_0_0_5"/>
<reference evidence="1 2" key="2">
    <citation type="journal article" date="2012" name="Int. J. Syst. Evol. Microbiol.">
        <title>Magnetococcus marinus gen. nov., sp. nov., a marine, magnetotactic bacterium that represents a novel lineage (Magnetococcaceae fam. nov.; Magnetococcales ord. nov.) at the base of the Alphaproteobacteria.</title>
        <authorList>
            <person name="Bazylinski D.A."/>
            <person name="Williams T.J."/>
            <person name="Lefevre C.T."/>
            <person name="Berg R.J."/>
            <person name="Zhang C.L."/>
            <person name="Bowser S.S."/>
            <person name="Dean A.J."/>
            <person name="Beveridge T.J."/>
        </authorList>
    </citation>
    <scope>NUCLEOTIDE SEQUENCE [LARGE SCALE GENOMIC DNA]</scope>
    <source>
        <strain evidence="2">ATCC BAA-1437 / JCM 17883 / MC-1</strain>
    </source>
</reference>
<reference evidence="2" key="1">
    <citation type="journal article" date="2009" name="Appl. Environ. Microbiol.">
        <title>Complete genome sequence of the chemolithoautotrophic marine magnetotactic coccus strain MC-1.</title>
        <authorList>
            <person name="Schubbe S."/>
            <person name="Williams T.J."/>
            <person name="Xie G."/>
            <person name="Kiss H.E."/>
            <person name="Brettin T.S."/>
            <person name="Martinez D."/>
            <person name="Ross C.A."/>
            <person name="Schuler D."/>
            <person name="Cox B.L."/>
            <person name="Nealson K.H."/>
            <person name="Bazylinski D.A."/>
        </authorList>
    </citation>
    <scope>NUCLEOTIDE SEQUENCE [LARGE SCALE GENOMIC DNA]</scope>
    <source>
        <strain evidence="2">ATCC BAA-1437 / JCM 17883 / MC-1</strain>
    </source>
</reference>
<dbReference type="eggNOG" id="COG0406">
    <property type="taxonomic scope" value="Bacteria"/>
</dbReference>
<gene>
    <name evidence="1" type="ordered locus">Mmc1_2682</name>
</gene>
<dbReference type="AlphaFoldDB" id="A0LB35"/>
<protein>
    <submittedName>
        <fullName evidence="1">Putative phosphohistidine phosphatase, SixA</fullName>
    </submittedName>
</protein>
<dbReference type="Gene3D" id="3.40.50.1240">
    <property type="entry name" value="Phosphoglycerate mutase-like"/>
    <property type="match status" value="1"/>
</dbReference>
<dbReference type="Pfam" id="PF00300">
    <property type="entry name" value="His_Phos_1"/>
    <property type="match status" value="1"/>
</dbReference>
<accession>A0LB35</accession>